<evidence type="ECO:0000313" key="7">
    <source>
        <dbReference type="EMBL" id="EPQ52836.1"/>
    </source>
</evidence>
<dbReference type="Pfam" id="PF04140">
    <property type="entry name" value="ICMT"/>
    <property type="match status" value="1"/>
</dbReference>
<dbReference type="HOGENOM" id="CLU_065200_6_0_1"/>
<dbReference type="EMBL" id="KB469307">
    <property type="protein sequence ID" value="EPQ52836.1"/>
    <property type="molecule type" value="Genomic_DNA"/>
</dbReference>
<keyword evidence="5" id="KW-0256">Endoplasmic reticulum</keyword>
<evidence type="ECO:0000256" key="4">
    <source>
        <dbReference type="ARBA" id="ARBA00023136"/>
    </source>
</evidence>
<keyword evidence="4 5" id="KW-0472">Membrane</keyword>
<comment type="catalytic activity">
    <reaction evidence="5">
        <text>[protein]-C-terminal S-[(2E,6E)-farnesyl]-L-cysteine + S-adenosyl-L-methionine = [protein]-C-terminal S-[(2E,6E)-farnesyl]-L-cysteine methyl ester + S-adenosyl-L-homocysteine</text>
        <dbReference type="Rhea" id="RHEA:21672"/>
        <dbReference type="Rhea" id="RHEA-COMP:12125"/>
        <dbReference type="Rhea" id="RHEA-COMP:12126"/>
        <dbReference type="ChEBI" id="CHEBI:57856"/>
        <dbReference type="ChEBI" id="CHEBI:59789"/>
        <dbReference type="ChEBI" id="CHEBI:90510"/>
        <dbReference type="ChEBI" id="CHEBI:90511"/>
        <dbReference type="EC" id="2.1.1.100"/>
    </reaction>
</comment>
<keyword evidence="3 5" id="KW-1133">Transmembrane helix</keyword>
<dbReference type="GO" id="GO:0005789">
    <property type="term" value="C:endoplasmic reticulum membrane"/>
    <property type="evidence" value="ECO:0007669"/>
    <property type="project" value="UniProtKB-SubCell"/>
</dbReference>
<keyword evidence="2 5" id="KW-0812">Transmembrane</keyword>
<dbReference type="PANTHER" id="PTHR12714">
    <property type="entry name" value="PROTEIN-S ISOPRENYLCYSTEINE O-METHYLTRANSFERASE"/>
    <property type="match status" value="1"/>
</dbReference>
<comment type="similarity">
    <text evidence="5">Belongs to the class VI-like SAM-binding methyltransferase superfamily. Isoprenylcysteine carboxyl methyltransferase family.</text>
</comment>
<dbReference type="Proteomes" id="UP000030669">
    <property type="component" value="Unassembled WGS sequence"/>
</dbReference>
<evidence type="ECO:0000256" key="1">
    <source>
        <dbReference type="ARBA" id="ARBA00004141"/>
    </source>
</evidence>
<feature type="transmembrane region" description="Helical" evidence="5">
    <location>
        <begin position="150"/>
        <end position="172"/>
    </location>
</feature>
<keyword evidence="5" id="KW-0949">S-adenosyl-L-methionine</keyword>
<dbReference type="Gene3D" id="1.20.120.1630">
    <property type="match status" value="1"/>
</dbReference>
<evidence type="ECO:0000256" key="2">
    <source>
        <dbReference type="ARBA" id="ARBA00022692"/>
    </source>
</evidence>
<dbReference type="GO" id="GO:0004671">
    <property type="term" value="F:protein C-terminal S-isoprenylcysteine carboxyl O-methyltransferase activity"/>
    <property type="evidence" value="ECO:0007669"/>
    <property type="project" value="UniProtKB-EC"/>
</dbReference>
<gene>
    <name evidence="7" type="ORF">GLOTRDRAFT_107594</name>
</gene>
<evidence type="ECO:0000256" key="5">
    <source>
        <dbReference type="RuleBase" id="RU362022"/>
    </source>
</evidence>
<evidence type="ECO:0000313" key="8">
    <source>
        <dbReference type="Proteomes" id="UP000030669"/>
    </source>
</evidence>
<dbReference type="OMA" id="ECTSRIA"/>
<keyword evidence="5" id="KW-0808">Transferase</keyword>
<dbReference type="GeneID" id="19298848"/>
<sequence length="236" mass="25718">MSLLRVPLALTSVVALHTSFSNPNKSVSNEEVTKYANAEAPAWLFVPVSWKVYAWTSLIGETAVVASSHLPPSPVKDLILRTLVPRPSWAISAIQVTPTFLAGCLLTVAGSYLRLSCFRTLGGLFTFHLSIREEHKLVTSGPYAYVRHPAYTGGVMAAVGTVVCFLGEGSWLRECGWLDGTGGKAVVGVAASLLALTGVFVTRRSIMEDRKLRQAFGEQWDSWASNVPYRFIPYII</sequence>
<dbReference type="InterPro" id="IPR007269">
    <property type="entry name" value="ICMT_MeTrfase"/>
</dbReference>
<dbReference type="OrthoDB" id="422086at2759"/>
<protein>
    <recommendedName>
        <fullName evidence="5">Protein-S-isoprenylcysteine O-methyltransferase</fullName>
        <ecNumber evidence="5">2.1.1.100</ecNumber>
    </recommendedName>
</protein>
<keyword evidence="6" id="KW-0732">Signal</keyword>
<dbReference type="eggNOG" id="ENOG502S9FN">
    <property type="taxonomic scope" value="Eukaryota"/>
</dbReference>
<accession>S7PYW3</accession>
<comment type="caution">
    <text evidence="5">Lacks conserved residue(s) required for the propagation of feature annotation.</text>
</comment>
<evidence type="ECO:0000256" key="3">
    <source>
        <dbReference type="ARBA" id="ARBA00022989"/>
    </source>
</evidence>
<proteinExistence type="inferred from homology"/>
<keyword evidence="5" id="KW-0489">Methyltransferase</keyword>
<dbReference type="PANTHER" id="PTHR12714:SF9">
    <property type="entry name" value="PROTEIN-S-ISOPRENYLCYSTEINE O-METHYLTRANSFERASE"/>
    <property type="match status" value="1"/>
</dbReference>
<reference evidence="7 8" key="1">
    <citation type="journal article" date="2012" name="Science">
        <title>The Paleozoic origin of enzymatic lignin decomposition reconstructed from 31 fungal genomes.</title>
        <authorList>
            <person name="Floudas D."/>
            <person name="Binder M."/>
            <person name="Riley R."/>
            <person name="Barry K."/>
            <person name="Blanchette R.A."/>
            <person name="Henrissat B."/>
            <person name="Martinez A.T."/>
            <person name="Otillar R."/>
            <person name="Spatafora J.W."/>
            <person name="Yadav J.S."/>
            <person name="Aerts A."/>
            <person name="Benoit I."/>
            <person name="Boyd A."/>
            <person name="Carlson A."/>
            <person name="Copeland A."/>
            <person name="Coutinho P.M."/>
            <person name="de Vries R.P."/>
            <person name="Ferreira P."/>
            <person name="Findley K."/>
            <person name="Foster B."/>
            <person name="Gaskell J."/>
            <person name="Glotzer D."/>
            <person name="Gorecki P."/>
            <person name="Heitman J."/>
            <person name="Hesse C."/>
            <person name="Hori C."/>
            <person name="Igarashi K."/>
            <person name="Jurgens J.A."/>
            <person name="Kallen N."/>
            <person name="Kersten P."/>
            <person name="Kohler A."/>
            <person name="Kuees U."/>
            <person name="Kumar T.K.A."/>
            <person name="Kuo A."/>
            <person name="LaButti K."/>
            <person name="Larrondo L.F."/>
            <person name="Lindquist E."/>
            <person name="Ling A."/>
            <person name="Lombard V."/>
            <person name="Lucas S."/>
            <person name="Lundell T."/>
            <person name="Martin R."/>
            <person name="McLaughlin D.J."/>
            <person name="Morgenstern I."/>
            <person name="Morin E."/>
            <person name="Murat C."/>
            <person name="Nagy L.G."/>
            <person name="Nolan M."/>
            <person name="Ohm R.A."/>
            <person name="Patyshakuliyeva A."/>
            <person name="Rokas A."/>
            <person name="Ruiz-Duenas F.J."/>
            <person name="Sabat G."/>
            <person name="Salamov A."/>
            <person name="Samejima M."/>
            <person name="Schmutz J."/>
            <person name="Slot J.C."/>
            <person name="St John F."/>
            <person name="Stenlid J."/>
            <person name="Sun H."/>
            <person name="Sun S."/>
            <person name="Syed K."/>
            <person name="Tsang A."/>
            <person name="Wiebenga A."/>
            <person name="Young D."/>
            <person name="Pisabarro A."/>
            <person name="Eastwood D.C."/>
            <person name="Martin F."/>
            <person name="Cullen D."/>
            <person name="Grigoriev I.V."/>
            <person name="Hibbett D.S."/>
        </authorList>
    </citation>
    <scope>NUCLEOTIDE SEQUENCE [LARGE SCALE GENOMIC DNA]</scope>
    <source>
        <strain evidence="7 8">ATCC 11539</strain>
    </source>
</reference>
<dbReference type="AlphaFoldDB" id="S7PYW3"/>
<dbReference type="RefSeq" id="XP_007869081.1">
    <property type="nucleotide sequence ID" value="XM_007870890.1"/>
</dbReference>
<feature type="transmembrane region" description="Helical" evidence="5">
    <location>
        <begin position="184"/>
        <end position="202"/>
    </location>
</feature>
<feature type="chain" id="PRO_5004544134" description="Protein-S-isoprenylcysteine O-methyltransferase" evidence="6">
    <location>
        <begin position="22"/>
        <end position="236"/>
    </location>
</feature>
<evidence type="ECO:0000256" key="6">
    <source>
        <dbReference type="SAM" id="SignalP"/>
    </source>
</evidence>
<keyword evidence="8" id="KW-1185">Reference proteome</keyword>
<dbReference type="KEGG" id="gtr:GLOTRDRAFT_107594"/>
<feature type="signal peptide" evidence="6">
    <location>
        <begin position="1"/>
        <end position="21"/>
    </location>
</feature>
<name>S7PYW3_GLOTA</name>
<dbReference type="EC" id="2.1.1.100" evidence="5"/>
<feature type="transmembrane region" description="Helical" evidence="5">
    <location>
        <begin position="89"/>
        <end position="113"/>
    </location>
</feature>
<dbReference type="GO" id="GO:0032259">
    <property type="term" value="P:methylation"/>
    <property type="evidence" value="ECO:0007669"/>
    <property type="project" value="UniProtKB-KW"/>
</dbReference>
<organism evidence="7 8">
    <name type="scientific">Gloeophyllum trabeum (strain ATCC 11539 / FP-39264 / Madison 617)</name>
    <name type="common">Brown rot fungus</name>
    <dbReference type="NCBI Taxonomy" id="670483"/>
    <lineage>
        <taxon>Eukaryota</taxon>
        <taxon>Fungi</taxon>
        <taxon>Dikarya</taxon>
        <taxon>Basidiomycota</taxon>
        <taxon>Agaricomycotina</taxon>
        <taxon>Agaricomycetes</taxon>
        <taxon>Gloeophyllales</taxon>
        <taxon>Gloeophyllaceae</taxon>
        <taxon>Gloeophyllum</taxon>
    </lineage>
</organism>
<comment type="subcellular location">
    <subcellularLocation>
        <location evidence="5">Endoplasmic reticulum membrane</location>
        <topology evidence="5">Multi-pass membrane protein</topology>
    </subcellularLocation>
    <subcellularLocation>
        <location evidence="1">Membrane</location>
        <topology evidence="1">Multi-pass membrane protein</topology>
    </subcellularLocation>
</comment>